<name>A0A8X6P0L3_NEPPI</name>
<dbReference type="AlphaFoldDB" id="A0A8X6P0L3"/>
<accession>A0A8X6P0L3</accession>
<evidence type="ECO:0000313" key="2">
    <source>
        <dbReference type="Proteomes" id="UP000887013"/>
    </source>
</evidence>
<dbReference type="EMBL" id="BMAW01015641">
    <property type="protein sequence ID" value="GFT44875.1"/>
    <property type="molecule type" value="Genomic_DNA"/>
</dbReference>
<comment type="caution">
    <text evidence="1">The sequence shown here is derived from an EMBL/GenBank/DDBJ whole genome shotgun (WGS) entry which is preliminary data.</text>
</comment>
<evidence type="ECO:0000313" key="1">
    <source>
        <dbReference type="EMBL" id="GFT44875.1"/>
    </source>
</evidence>
<dbReference type="Proteomes" id="UP000887013">
    <property type="component" value="Unassembled WGS sequence"/>
</dbReference>
<gene>
    <name evidence="1" type="ORF">NPIL_83591</name>
</gene>
<reference evidence="1" key="1">
    <citation type="submission" date="2020-08" db="EMBL/GenBank/DDBJ databases">
        <title>Multicomponent nature underlies the extraordinary mechanical properties of spider dragline silk.</title>
        <authorList>
            <person name="Kono N."/>
            <person name="Nakamura H."/>
            <person name="Mori M."/>
            <person name="Yoshida Y."/>
            <person name="Ohtoshi R."/>
            <person name="Malay A.D."/>
            <person name="Moran D.A.P."/>
            <person name="Tomita M."/>
            <person name="Numata K."/>
            <person name="Arakawa K."/>
        </authorList>
    </citation>
    <scope>NUCLEOTIDE SEQUENCE</scope>
</reference>
<organism evidence="1 2">
    <name type="scientific">Nephila pilipes</name>
    <name type="common">Giant wood spider</name>
    <name type="synonym">Nephila maculata</name>
    <dbReference type="NCBI Taxonomy" id="299642"/>
    <lineage>
        <taxon>Eukaryota</taxon>
        <taxon>Metazoa</taxon>
        <taxon>Ecdysozoa</taxon>
        <taxon>Arthropoda</taxon>
        <taxon>Chelicerata</taxon>
        <taxon>Arachnida</taxon>
        <taxon>Araneae</taxon>
        <taxon>Araneomorphae</taxon>
        <taxon>Entelegynae</taxon>
        <taxon>Araneoidea</taxon>
        <taxon>Nephilidae</taxon>
        <taxon>Nephila</taxon>
    </lineage>
</organism>
<keyword evidence="2" id="KW-1185">Reference proteome</keyword>
<proteinExistence type="predicted"/>
<sequence length="96" mass="11240">MYDATKRFAVLAMPFRASLPVYLEFREWSGLHPNDFLCRRCLRLDLRSRLREKSQHFALEEWELSSRVMTLRGMIQLGGGLALCVRDRFGHSPLNV</sequence>
<protein>
    <submittedName>
        <fullName evidence="1">Uncharacterized protein</fullName>
    </submittedName>
</protein>